<dbReference type="AlphaFoldDB" id="A0AAV5M9A3"/>
<dbReference type="Proteomes" id="UP001054252">
    <property type="component" value="Unassembled WGS sequence"/>
</dbReference>
<accession>A0AAV5M9A3</accession>
<dbReference type="PANTHER" id="PTHR10693:SF75">
    <property type="entry name" value="NUCLEAR TRANSPORT FACTOR 2"/>
    <property type="match status" value="1"/>
</dbReference>
<reference evidence="4 5" key="1">
    <citation type="journal article" date="2021" name="Commun. Biol.">
        <title>The genome of Shorea leprosula (Dipterocarpaceae) highlights the ecological relevance of drought in aseasonal tropical rainforests.</title>
        <authorList>
            <person name="Ng K.K.S."/>
            <person name="Kobayashi M.J."/>
            <person name="Fawcett J.A."/>
            <person name="Hatakeyama M."/>
            <person name="Paape T."/>
            <person name="Ng C.H."/>
            <person name="Ang C.C."/>
            <person name="Tnah L.H."/>
            <person name="Lee C.T."/>
            <person name="Nishiyama T."/>
            <person name="Sese J."/>
            <person name="O'Brien M.J."/>
            <person name="Copetti D."/>
            <person name="Mohd Noor M.I."/>
            <person name="Ong R.C."/>
            <person name="Putra M."/>
            <person name="Sireger I.Z."/>
            <person name="Indrioko S."/>
            <person name="Kosugi Y."/>
            <person name="Izuno A."/>
            <person name="Isagi Y."/>
            <person name="Lee S.L."/>
            <person name="Shimizu K.K."/>
        </authorList>
    </citation>
    <scope>NUCLEOTIDE SEQUENCE [LARGE SCALE GENOMIC DNA]</scope>
    <source>
        <strain evidence="4">214</strain>
    </source>
</reference>
<keyword evidence="1" id="KW-0694">RNA-binding</keyword>
<dbReference type="InterPro" id="IPR002075">
    <property type="entry name" value="NTF2_dom"/>
</dbReference>
<dbReference type="GO" id="GO:0003729">
    <property type="term" value="F:mRNA binding"/>
    <property type="evidence" value="ECO:0007669"/>
    <property type="project" value="TreeGrafter"/>
</dbReference>
<keyword evidence="5" id="KW-1185">Reference proteome</keyword>
<dbReference type="GO" id="GO:0005829">
    <property type="term" value="C:cytosol"/>
    <property type="evidence" value="ECO:0007669"/>
    <property type="project" value="TreeGrafter"/>
</dbReference>
<comment type="caution">
    <text evidence="4">The sequence shown here is derived from an EMBL/GenBank/DDBJ whole genome shotgun (WGS) entry which is preliminary data.</text>
</comment>
<dbReference type="Gene3D" id="3.10.450.50">
    <property type="match status" value="1"/>
</dbReference>
<dbReference type="SUPFAM" id="SSF54427">
    <property type="entry name" value="NTF2-like"/>
    <property type="match status" value="1"/>
</dbReference>
<dbReference type="Pfam" id="PF02136">
    <property type="entry name" value="NTF2"/>
    <property type="match status" value="1"/>
</dbReference>
<organism evidence="4 5">
    <name type="scientific">Rubroshorea leprosula</name>
    <dbReference type="NCBI Taxonomy" id="152421"/>
    <lineage>
        <taxon>Eukaryota</taxon>
        <taxon>Viridiplantae</taxon>
        <taxon>Streptophyta</taxon>
        <taxon>Embryophyta</taxon>
        <taxon>Tracheophyta</taxon>
        <taxon>Spermatophyta</taxon>
        <taxon>Magnoliopsida</taxon>
        <taxon>eudicotyledons</taxon>
        <taxon>Gunneridae</taxon>
        <taxon>Pentapetalae</taxon>
        <taxon>rosids</taxon>
        <taxon>malvids</taxon>
        <taxon>Malvales</taxon>
        <taxon>Dipterocarpaceae</taxon>
        <taxon>Rubroshorea</taxon>
    </lineage>
</organism>
<dbReference type="EMBL" id="BPVZ01000207">
    <property type="protein sequence ID" value="GKV46403.1"/>
    <property type="molecule type" value="Genomic_DNA"/>
</dbReference>
<feature type="compositionally biased region" description="Polar residues" evidence="2">
    <location>
        <begin position="85"/>
        <end position="96"/>
    </location>
</feature>
<dbReference type="PANTHER" id="PTHR10693">
    <property type="entry name" value="RAS GTPASE-ACTIVATING PROTEIN-BINDING PROTEIN"/>
    <property type="match status" value="1"/>
</dbReference>
<proteinExistence type="predicted"/>
<dbReference type="InterPro" id="IPR039539">
    <property type="entry name" value="Ras_GTPase_bind_prot"/>
</dbReference>
<feature type="region of interest" description="Disordered" evidence="2">
    <location>
        <begin position="85"/>
        <end position="106"/>
    </location>
</feature>
<evidence type="ECO:0000313" key="4">
    <source>
        <dbReference type="EMBL" id="GKV46403.1"/>
    </source>
</evidence>
<dbReference type="InterPro" id="IPR032710">
    <property type="entry name" value="NTF2-like_dom_sf"/>
</dbReference>
<evidence type="ECO:0000256" key="1">
    <source>
        <dbReference type="ARBA" id="ARBA00022884"/>
    </source>
</evidence>
<dbReference type="CDD" id="cd00780">
    <property type="entry name" value="NTF2"/>
    <property type="match status" value="1"/>
</dbReference>
<sequence length="106" mass="11735">MKAIKEKILSLNYEDHMAEIETADAQDSYEKGVIVLVTRCLIAKDNVRKNFTQTFFLAPQDNSYFIFSDVFRYIGDGKSKINSVPANGINENTSPSALAPELGLGS</sequence>
<evidence type="ECO:0000259" key="3">
    <source>
        <dbReference type="PROSITE" id="PS50177"/>
    </source>
</evidence>
<dbReference type="InterPro" id="IPR018222">
    <property type="entry name" value="Nuclear_transport_factor_2_euk"/>
</dbReference>
<name>A0AAV5M9A3_9ROSI</name>
<gene>
    <name evidence="4" type="ORF">SLEP1_g53389</name>
</gene>
<feature type="domain" description="NTF2" evidence="3">
    <location>
        <begin position="1"/>
        <end position="73"/>
    </location>
</feature>
<evidence type="ECO:0000313" key="5">
    <source>
        <dbReference type="Proteomes" id="UP001054252"/>
    </source>
</evidence>
<protein>
    <recommendedName>
        <fullName evidence="3">NTF2 domain-containing protein</fullName>
    </recommendedName>
</protein>
<dbReference type="PROSITE" id="PS50177">
    <property type="entry name" value="NTF2_DOMAIN"/>
    <property type="match status" value="1"/>
</dbReference>
<evidence type="ECO:0000256" key="2">
    <source>
        <dbReference type="SAM" id="MobiDB-lite"/>
    </source>
</evidence>
<dbReference type="GO" id="GO:1990904">
    <property type="term" value="C:ribonucleoprotein complex"/>
    <property type="evidence" value="ECO:0007669"/>
    <property type="project" value="TreeGrafter"/>
</dbReference>